<feature type="coiled-coil region" evidence="1">
    <location>
        <begin position="50"/>
        <end position="105"/>
    </location>
</feature>
<accession>A0ABD1CV46</accession>
<keyword evidence="3" id="KW-1185">Reference proteome</keyword>
<feature type="non-terminal residue" evidence="2">
    <location>
        <position position="217"/>
    </location>
</feature>
<dbReference type="EMBL" id="JBEHCU010009257">
    <property type="protein sequence ID" value="KAL1380218.1"/>
    <property type="molecule type" value="Genomic_DNA"/>
</dbReference>
<organism evidence="2 3">
    <name type="scientific">Culex pipiens pipiens</name>
    <name type="common">Northern house mosquito</name>
    <dbReference type="NCBI Taxonomy" id="38569"/>
    <lineage>
        <taxon>Eukaryota</taxon>
        <taxon>Metazoa</taxon>
        <taxon>Ecdysozoa</taxon>
        <taxon>Arthropoda</taxon>
        <taxon>Hexapoda</taxon>
        <taxon>Insecta</taxon>
        <taxon>Pterygota</taxon>
        <taxon>Neoptera</taxon>
        <taxon>Endopterygota</taxon>
        <taxon>Diptera</taxon>
        <taxon>Nematocera</taxon>
        <taxon>Culicoidea</taxon>
        <taxon>Culicidae</taxon>
        <taxon>Culicinae</taxon>
        <taxon>Culicini</taxon>
        <taxon>Culex</taxon>
        <taxon>Culex</taxon>
    </lineage>
</organism>
<keyword evidence="1" id="KW-0175">Coiled coil</keyword>
<comment type="caution">
    <text evidence="2">The sequence shown here is derived from an EMBL/GenBank/DDBJ whole genome shotgun (WGS) entry which is preliminary data.</text>
</comment>
<sequence>MAASNRKTKNPPSTVPEVQQLRNETTNLTRQLRAEMTTIMEAIAEMKEFQGFLSEQLDQLRQDVNRLSKDQRSIKSSLDTSQAMNRQMTSNVEHLEAEVERTKRARNVMILGYPTTAKEDTVQVVLKIAAVLGCSVPRGAIEDARRLPGARSQPIRVVFGGERFKRELLQSAKSFGQLKLSMVDSSFAGSWEIFVRDDTPRTGLRKGPGSLGSVCSK</sequence>
<dbReference type="Proteomes" id="UP001562425">
    <property type="component" value="Unassembled WGS sequence"/>
</dbReference>
<proteinExistence type="predicted"/>
<evidence type="ECO:0000313" key="3">
    <source>
        <dbReference type="Proteomes" id="UP001562425"/>
    </source>
</evidence>
<evidence type="ECO:0000256" key="1">
    <source>
        <dbReference type="SAM" id="Coils"/>
    </source>
</evidence>
<gene>
    <name evidence="2" type="ORF">pipiens_003615</name>
</gene>
<protein>
    <submittedName>
        <fullName evidence="2">Uncharacterized protein</fullName>
    </submittedName>
</protein>
<dbReference type="AlphaFoldDB" id="A0ABD1CV46"/>
<evidence type="ECO:0000313" key="2">
    <source>
        <dbReference type="EMBL" id="KAL1380218.1"/>
    </source>
</evidence>
<name>A0ABD1CV46_CULPP</name>
<reference evidence="2 3" key="1">
    <citation type="submission" date="2024-05" db="EMBL/GenBank/DDBJ databases">
        <title>Culex pipiens pipiens assembly and annotation.</title>
        <authorList>
            <person name="Alout H."/>
            <person name="Durand T."/>
        </authorList>
    </citation>
    <scope>NUCLEOTIDE SEQUENCE [LARGE SCALE GENOMIC DNA]</scope>
    <source>
        <strain evidence="2">HA-2024</strain>
        <tissue evidence="2">Whole body</tissue>
    </source>
</reference>